<evidence type="ECO:0000313" key="1">
    <source>
        <dbReference type="EMBL" id="VDL87764.1"/>
    </source>
</evidence>
<dbReference type="WBParaSite" id="NBR_0002274501-mRNA-1">
    <property type="protein sequence ID" value="NBR_0002274501-mRNA-1"/>
    <property type="gene ID" value="NBR_0002274501"/>
</dbReference>
<dbReference type="STRING" id="27835.A0A0N4YZS3"/>
<dbReference type="OMA" id="RRWTWIS"/>
<reference evidence="3" key="1">
    <citation type="submission" date="2017-02" db="UniProtKB">
        <authorList>
            <consortium name="WormBaseParasite"/>
        </authorList>
    </citation>
    <scope>IDENTIFICATION</scope>
</reference>
<dbReference type="InterPro" id="IPR036691">
    <property type="entry name" value="Endo/exonu/phosph_ase_sf"/>
</dbReference>
<reference evidence="1 2" key="2">
    <citation type="submission" date="2018-11" db="EMBL/GenBank/DDBJ databases">
        <authorList>
            <consortium name="Pathogen Informatics"/>
        </authorList>
    </citation>
    <scope>NUCLEOTIDE SEQUENCE [LARGE SCALE GENOMIC DNA]</scope>
</reference>
<organism evidence="3">
    <name type="scientific">Nippostrongylus brasiliensis</name>
    <name type="common">Rat hookworm</name>
    <dbReference type="NCBI Taxonomy" id="27835"/>
    <lineage>
        <taxon>Eukaryota</taxon>
        <taxon>Metazoa</taxon>
        <taxon>Ecdysozoa</taxon>
        <taxon>Nematoda</taxon>
        <taxon>Chromadorea</taxon>
        <taxon>Rhabditida</taxon>
        <taxon>Rhabditina</taxon>
        <taxon>Rhabditomorpha</taxon>
        <taxon>Strongyloidea</taxon>
        <taxon>Heligmosomidae</taxon>
        <taxon>Nippostrongylus</taxon>
    </lineage>
</organism>
<dbReference type="Gene3D" id="3.60.10.10">
    <property type="entry name" value="Endonuclease/exonuclease/phosphatase"/>
    <property type="match status" value="1"/>
</dbReference>
<protein>
    <submittedName>
        <fullName evidence="3">Endo/exonuclease/phosphatase domain-containing protein</fullName>
    </submittedName>
</protein>
<evidence type="ECO:0000313" key="3">
    <source>
        <dbReference type="WBParaSite" id="NBR_0002274501-mRNA-1"/>
    </source>
</evidence>
<gene>
    <name evidence="1" type="ORF">NBR_LOCUS22746</name>
</gene>
<proteinExistence type="predicted"/>
<name>A0A0N4YZS3_NIPBR</name>
<dbReference type="AlphaFoldDB" id="A0A0N4YZS3"/>
<evidence type="ECO:0000313" key="2">
    <source>
        <dbReference type="Proteomes" id="UP000271162"/>
    </source>
</evidence>
<dbReference type="EMBL" id="UYSL01028953">
    <property type="protein sequence ID" value="VDL87764.1"/>
    <property type="molecule type" value="Genomic_DNA"/>
</dbReference>
<sequence>MSAARLFHGNSLFEKKEHRRWTWISPNGTTHAEIDHIMTNRRWCLYATSVVPSFCSGSDHRLLRAKIRFDHHLEKNICHRPKGRKQAVFDEDLLNDSLSIYDWRVAEDPTEDYELLLKGLRTCADAASLSLSSRNARISSNTKALLEKRRSLRMDPNATHLERLVANTSCRKALQEDLIQH</sequence>
<dbReference type="Proteomes" id="UP000271162">
    <property type="component" value="Unassembled WGS sequence"/>
</dbReference>
<keyword evidence="2" id="KW-1185">Reference proteome</keyword>
<accession>A0A0N4YZS3</accession>
<dbReference type="SUPFAM" id="SSF56219">
    <property type="entry name" value="DNase I-like"/>
    <property type="match status" value="1"/>
</dbReference>